<accession>A0A8B4S058</accession>
<organism evidence="1 2">
    <name type="scientific">Comamonas testosteroni</name>
    <name type="common">Pseudomonas testosteroni</name>
    <dbReference type="NCBI Taxonomy" id="285"/>
    <lineage>
        <taxon>Bacteria</taxon>
        <taxon>Pseudomonadati</taxon>
        <taxon>Pseudomonadota</taxon>
        <taxon>Betaproteobacteria</taxon>
        <taxon>Burkholderiales</taxon>
        <taxon>Comamonadaceae</taxon>
        <taxon>Comamonas</taxon>
    </lineage>
</organism>
<dbReference type="InterPro" id="IPR010265">
    <property type="entry name" value="Phage_lambda_TipM"/>
</dbReference>
<dbReference type="RefSeq" id="WP_003077416.1">
    <property type="nucleotide sequence ID" value="NZ_BBJZ01000010.1"/>
</dbReference>
<reference evidence="1 2" key="1">
    <citation type="submission" date="2018-06" db="EMBL/GenBank/DDBJ databases">
        <authorList>
            <consortium name="Pathogen Informatics"/>
            <person name="Doyle S."/>
        </authorList>
    </citation>
    <scope>NUCLEOTIDE SEQUENCE [LARGE SCALE GENOMIC DNA]</scope>
    <source>
        <strain evidence="1 2">NCTC10698</strain>
    </source>
</reference>
<dbReference type="AlphaFoldDB" id="A0A8B4S058"/>
<protein>
    <submittedName>
        <fullName evidence="1">Phage-related protein</fullName>
    </submittedName>
</protein>
<evidence type="ECO:0000313" key="2">
    <source>
        <dbReference type="Proteomes" id="UP000255070"/>
    </source>
</evidence>
<dbReference type="Pfam" id="PF05939">
    <property type="entry name" value="Phage_min_tail"/>
    <property type="match status" value="1"/>
</dbReference>
<dbReference type="GeneID" id="63999869"/>
<dbReference type="Proteomes" id="UP000255070">
    <property type="component" value="Unassembled WGS sequence"/>
</dbReference>
<sequence>MPELFHWRPLAEPEGVFTHAILSAQFGDGYAQIAEDGINNLQQSWPMVFRGRESQIKPIKAFLDKHAGARAFLWTPPMGVQGHYVEKEGYRLQPHGGHRLMKSYTLSVTFKEAPRP</sequence>
<gene>
    <name evidence="1" type="ORF">NCTC10698_02007</name>
</gene>
<keyword evidence="2" id="KW-1185">Reference proteome</keyword>
<evidence type="ECO:0000313" key="1">
    <source>
        <dbReference type="EMBL" id="SUY77117.1"/>
    </source>
</evidence>
<name>A0A8B4S058_COMTE</name>
<proteinExistence type="predicted"/>
<comment type="caution">
    <text evidence="1">The sequence shown here is derived from an EMBL/GenBank/DDBJ whole genome shotgun (WGS) entry which is preliminary data.</text>
</comment>
<dbReference type="EMBL" id="UFXL01000001">
    <property type="protein sequence ID" value="SUY77117.1"/>
    <property type="molecule type" value="Genomic_DNA"/>
</dbReference>